<gene>
    <name evidence="1" type="ORF">H9L14_07305</name>
</gene>
<reference evidence="1 2" key="1">
    <citation type="submission" date="2020-08" db="EMBL/GenBank/DDBJ databases">
        <title>Genome sequence of Sphingomonas sediminicola KACC 15039T.</title>
        <authorList>
            <person name="Hyun D.-W."/>
            <person name="Bae J.-W."/>
        </authorList>
    </citation>
    <scope>NUCLEOTIDE SEQUENCE [LARGE SCALE GENOMIC DNA]</scope>
    <source>
        <strain evidence="1 2">KACC 15039</strain>
    </source>
</reference>
<evidence type="ECO:0000313" key="1">
    <source>
        <dbReference type="EMBL" id="QNP46948.1"/>
    </source>
</evidence>
<dbReference type="EMBL" id="CP060782">
    <property type="protein sequence ID" value="QNP46948.1"/>
    <property type="molecule type" value="Genomic_DNA"/>
</dbReference>
<proteinExistence type="predicted"/>
<evidence type="ECO:0000313" key="2">
    <source>
        <dbReference type="Proteomes" id="UP000516105"/>
    </source>
</evidence>
<dbReference type="Gene3D" id="2.160.10.10">
    <property type="entry name" value="Hexapeptide repeat proteins"/>
    <property type="match status" value="1"/>
</dbReference>
<keyword evidence="2" id="KW-1185">Reference proteome</keyword>
<dbReference type="Proteomes" id="UP000516105">
    <property type="component" value="Chromosome"/>
</dbReference>
<dbReference type="RefSeq" id="WP_187709901.1">
    <property type="nucleotide sequence ID" value="NZ_CP178916.1"/>
</dbReference>
<name>A0ABX6TCF5_9SPHN</name>
<accession>A0ABX6TCF5</accession>
<sequence length="44" mass="4167">MIGVGSAFRPGVTIGSDVVVGAGSTVVAEIPDGSVVAGCPAPRL</sequence>
<protein>
    <submittedName>
        <fullName evidence="1">Uncharacterized protein</fullName>
    </submittedName>
</protein>
<dbReference type="InterPro" id="IPR011004">
    <property type="entry name" value="Trimer_LpxA-like_sf"/>
</dbReference>
<dbReference type="SUPFAM" id="SSF51161">
    <property type="entry name" value="Trimeric LpxA-like enzymes"/>
    <property type="match status" value="1"/>
</dbReference>
<organism evidence="1 2">
    <name type="scientific">Sphingomonas sediminicola</name>
    <dbReference type="NCBI Taxonomy" id="386874"/>
    <lineage>
        <taxon>Bacteria</taxon>
        <taxon>Pseudomonadati</taxon>
        <taxon>Pseudomonadota</taxon>
        <taxon>Alphaproteobacteria</taxon>
        <taxon>Sphingomonadales</taxon>
        <taxon>Sphingomonadaceae</taxon>
        <taxon>Sphingomonas</taxon>
    </lineage>
</organism>